<dbReference type="GO" id="GO:0004725">
    <property type="term" value="F:protein tyrosine phosphatase activity"/>
    <property type="evidence" value="ECO:0007669"/>
    <property type="project" value="InterPro"/>
</dbReference>
<dbReference type="Pfam" id="PF00102">
    <property type="entry name" value="Y_phosphatase"/>
    <property type="match status" value="1"/>
</dbReference>
<dbReference type="PANTHER" id="PTHR32525">
    <property type="entry name" value="PROTEIN-TYROSINE-PHOSPHATASE"/>
    <property type="match status" value="1"/>
</dbReference>
<name>A0A2G5UD91_9PELO</name>
<dbReference type="InterPro" id="IPR029021">
    <property type="entry name" value="Prot-tyrosine_phosphatase-like"/>
</dbReference>
<reference evidence="4" key="1">
    <citation type="submission" date="2017-10" db="EMBL/GenBank/DDBJ databases">
        <title>Rapid genome shrinkage in a self-fertile nematode reveals novel sperm competition proteins.</title>
        <authorList>
            <person name="Yin D."/>
            <person name="Schwarz E.M."/>
            <person name="Thomas C.G."/>
            <person name="Felde R.L."/>
            <person name="Korf I.F."/>
            <person name="Cutter A.D."/>
            <person name="Schartner C.M."/>
            <person name="Ralston E.J."/>
            <person name="Meyer B.J."/>
            <person name="Haag E.S."/>
        </authorList>
    </citation>
    <scope>NUCLEOTIDE SEQUENCE [LARGE SCALE GENOMIC DNA]</scope>
    <source>
        <strain evidence="4">JU1422</strain>
    </source>
</reference>
<dbReference type="Pfam" id="PF02206">
    <property type="entry name" value="WSN"/>
    <property type="match status" value="1"/>
</dbReference>
<feature type="domain" description="Tyrosine specific protein phosphatases" evidence="2">
    <location>
        <begin position="1134"/>
        <end position="1207"/>
    </location>
</feature>
<dbReference type="InterPro" id="IPR000242">
    <property type="entry name" value="PTP_cat"/>
</dbReference>
<dbReference type="FunFam" id="3.90.190.10:FF:000246">
    <property type="entry name" value="Protein CBG22522"/>
    <property type="match status" value="1"/>
</dbReference>
<dbReference type="SMART" id="SM00453">
    <property type="entry name" value="WSN"/>
    <property type="match status" value="1"/>
</dbReference>
<evidence type="ECO:0008006" key="5">
    <source>
        <dbReference type="Google" id="ProtNLM"/>
    </source>
</evidence>
<protein>
    <recommendedName>
        <fullName evidence="5">Protein-tyrosine-phosphatase</fullName>
    </recommendedName>
</protein>
<dbReference type="PROSITE" id="PS50055">
    <property type="entry name" value="TYR_PHOSPHATASE_PTP"/>
    <property type="match status" value="1"/>
</dbReference>
<dbReference type="SUPFAM" id="SSF52799">
    <property type="entry name" value="(Phosphotyrosine protein) phosphatases II"/>
    <property type="match status" value="1"/>
</dbReference>
<dbReference type="EMBL" id="PDUG01000004">
    <property type="protein sequence ID" value="PIC37512.1"/>
    <property type="molecule type" value="Genomic_DNA"/>
</dbReference>
<accession>A0A2G5UD91</accession>
<dbReference type="PRINTS" id="PR00700">
    <property type="entry name" value="PRTYPHPHTASE"/>
</dbReference>
<evidence type="ECO:0000313" key="4">
    <source>
        <dbReference type="Proteomes" id="UP000230233"/>
    </source>
</evidence>
<dbReference type="Gene3D" id="3.90.190.10">
    <property type="entry name" value="Protein tyrosine phosphatase superfamily"/>
    <property type="match status" value="1"/>
</dbReference>
<evidence type="ECO:0000259" key="1">
    <source>
        <dbReference type="PROSITE" id="PS50055"/>
    </source>
</evidence>
<dbReference type="OrthoDB" id="5834975at2759"/>
<comment type="caution">
    <text evidence="3">The sequence shown here is derived from an EMBL/GenBank/DDBJ whole genome shotgun (WGS) entry which is preliminary data.</text>
</comment>
<dbReference type="InterPro" id="IPR003595">
    <property type="entry name" value="Tyr_Pase_cat"/>
</dbReference>
<evidence type="ECO:0000313" key="3">
    <source>
        <dbReference type="EMBL" id="PIC37512.1"/>
    </source>
</evidence>
<organism evidence="3 4">
    <name type="scientific">Caenorhabditis nigoni</name>
    <dbReference type="NCBI Taxonomy" id="1611254"/>
    <lineage>
        <taxon>Eukaryota</taxon>
        <taxon>Metazoa</taxon>
        <taxon>Ecdysozoa</taxon>
        <taxon>Nematoda</taxon>
        <taxon>Chromadorea</taxon>
        <taxon>Rhabditida</taxon>
        <taxon>Rhabditina</taxon>
        <taxon>Rhabditomorpha</taxon>
        <taxon>Rhabditoidea</taxon>
        <taxon>Rhabditidae</taxon>
        <taxon>Peloderinae</taxon>
        <taxon>Caenorhabditis</taxon>
    </lineage>
</organism>
<dbReference type="CDD" id="cd00047">
    <property type="entry name" value="PTPc"/>
    <property type="match status" value="1"/>
</dbReference>
<dbReference type="SMART" id="SM00194">
    <property type="entry name" value="PTPc"/>
    <property type="match status" value="1"/>
</dbReference>
<proteinExistence type="predicted"/>
<keyword evidence="4" id="KW-1185">Reference proteome</keyword>
<dbReference type="SMART" id="SM00404">
    <property type="entry name" value="PTPc_motif"/>
    <property type="match status" value="1"/>
</dbReference>
<evidence type="ECO:0000259" key="2">
    <source>
        <dbReference type="PROSITE" id="PS50056"/>
    </source>
</evidence>
<sequence length="1286" mass="145292">MAWNFPKCSPNPVPEILSLRLHISPKLSGKNQLFIRSKMRKLIFRCLLLMIFIRNVDSVPISASWKFNATYSMKNSNAPNNYEILPPSDPTALPFNNRFQRNAPPISKFQQLIDRVSILSRISNGIALQSGLMDGSIQIDDAVGELLNFGSIKAKDVAEFSLKSVSSATQKLKEMPKSLDMPVEGLEDDALLYDQIRIDSEECKDVLNLPKKTEYLQAIEAVDAHFKNVSFQELDKALDNIISPLVEINKLDLKLKRNDKDLSNIYNQYFFNLPGLLELVETELSKILSSGDMKKYKILPESERIFKPIETMISLIEQRGKIKGVSSDEAYDNAKNNFQQVFNLTTDLDSSRNDVLFLKSFINFRTQKSALSLTDGFPNGASDVKKLTEDVQDPWLKQLAGNSVSLEKLGNGLKPLSIIIDQTSMIDKKLVSTSSNHVLNSLEYVKDISEMTANVTQGALKSVETFKSYHLNCLIIPRPIVSIGYPGSKKVIESAKMIGKVMTGISEVFGNLNTKNLKADRDNFIMSLGFTDIDDPKTSRNEMRDVLNGLKEKDEIAKLLSNMTHIKKSIDVNMTELLDHVAIVKKKGSTVNKFAGLEDETKFHECLRKLGNESEILAHVVGVTQKLRKVNSTKIEEVETIATAVASVSQDLISIGKIPGSMKMSAQPETKELNVMPETLKTSKTISKSLNTFKNFNDLKGMSASIEQLDTVDQSVADGIKSIQNSASKTQVQAEWGNHTVLVNDLNATIHFLEDNERNLNLDSLKTFEAHGNTIKVTLGSVDLPKMKLAEKLKALDTLIPSAKNSKVKSELEKSKKTLEKLDSLDLDFSSHVSTIQNLPSQLKNLFDFLVQFSIPKPVVDPNLAPSKPPHIIYASDRNSADKEEDLGLILGITGGSFIVLGAIAAGTFQLYKYYKSRMSLKGMKKWIRAQKFETHSSAYRCHEAYMRCMVIPSESFTNEKQAASFSYLPENKHRTNNRWCNPETALKHLKKDGKMMPIHANLIKSANGKQWIATQAPLDEKKDEKNEKKKWADTKEDFWHMVVHEGVEDIVMVCNFVELGENKSAVYLPREVNEVMECGRYKLKTLSCQKFQDCEKVQLRRIEVKDTKSIFKKTIVNHYHYTGWPDQKCPEKGEFLSTYKIMSEVEKSKKPTVVHCSSGIGRTMAFIGTHVIAENVKRDHEVTMGDELTKLRNRRWHSIQTVRQSYWLQMAVCYKLKEDHKLKMDEEFKVMFKMFYEVAFKDMVTPELAAERKKIKEELAIATKEGRKIDTTQKPDSDIGKVILY</sequence>
<dbReference type="Proteomes" id="UP000230233">
    <property type="component" value="Chromosome IV"/>
</dbReference>
<gene>
    <name evidence="3" type="primary">Cnig_chr_IV.g16115</name>
    <name evidence="3" type="ORF">B9Z55_016115</name>
</gene>
<dbReference type="InterPro" id="IPR003125">
    <property type="entry name" value="WSN"/>
</dbReference>
<dbReference type="PROSITE" id="PS50056">
    <property type="entry name" value="TYR_PHOSPHATASE_2"/>
    <property type="match status" value="1"/>
</dbReference>
<feature type="domain" description="Tyrosine-protein phosphatase" evidence="1">
    <location>
        <begin position="959"/>
        <end position="1216"/>
    </location>
</feature>
<dbReference type="STRING" id="1611254.A0A2G5UD91"/>
<dbReference type="InterPro" id="IPR000387">
    <property type="entry name" value="Tyr_Pase_dom"/>
</dbReference>
<dbReference type="PANTHER" id="PTHR32525:SF1">
    <property type="entry name" value="DOMAIN OF UNKNOWN FUNCTION WSN DOMAIN-CONTAINING PROTEIN-RELATED"/>
    <property type="match status" value="1"/>
</dbReference>